<sequence length="309" mass="33571">MTDTSWVLPEETMVVTTEEGKEVEAVLAEQAEDGVAVVEAILEHEPEPTPVESPQEGPLPGSSSPPQEEAKTEPSSAEEDPPDPSPVKEDLGSEEPPVEEIAEPLPTKPVEELVEPPQEELVEEAKEEPEMELIPITEPTKEVSDDSIPESPVEEIVELPLPDTVEPIGEPPQEEPVSKAIVEEVPQEPEPILEEVPKESELVVEETAIPEPAIEETVEVPPILEMIQATQVPEAMFVHPDTPATPLALTLPRVPSLPVFGKLKVKKRDKIRGRIPKAPLTLLVGREIAGITSILVDKKAKGEPLPVMQ</sequence>
<evidence type="ECO:0000256" key="1">
    <source>
        <dbReference type="SAM" id="MobiDB-lite"/>
    </source>
</evidence>
<dbReference type="Proteomes" id="UP000799757">
    <property type="component" value="Unassembled WGS sequence"/>
</dbReference>
<keyword evidence="3" id="KW-1185">Reference proteome</keyword>
<reference evidence="2" key="1">
    <citation type="journal article" date="2020" name="Stud. Mycol.">
        <title>101 Dothideomycetes genomes: a test case for predicting lifestyles and emergence of pathogens.</title>
        <authorList>
            <person name="Haridas S."/>
            <person name="Albert R."/>
            <person name="Binder M."/>
            <person name="Bloem J."/>
            <person name="Labutti K."/>
            <person name="Salamov A."/>
            <person name="Andreopoulos B."/>
            <person name="Baker S."/>
            <person name="Barry K."/>
            <person name="Bills G."/>
            <person name="Bluhm B."/>
            <person name="Cannon C."/>
            <person name="Castanera R."/>
            <person name="Culley D."/>
            <person name="Daum C."/>
            <person name="Ezra D."/>
            <person name="Gonzalez J."/>
            <person name="Henrissat B."/>
            <person name="Kuo A."/>
            <person name="Liang C."/>
            <person name="Lipzen A."/>
            <person name="Lutzoni F."/>
            <person name="Magnuson J."/>
            <person name="Mondo S."/>
            <person name="Nolan M."/>
            <person name="Ohm R."/>
            <person name="Pangilinan J."/>
            <person name="Park H.-J."/>
            <person name="Ramirez L."/>
            <person name="Alfaro M."/>
            <person name="Sun H."/>
            <person name="Tritt A."/>
            <person name="Yoshinaga Y."/>
            <person name="Zwiers L.-H."/>
            <person name="Turgeon B."/>
            <person name="Goodwin S."/>
            <person name="Spatafora J."/>
            <person name="Crous P."/>
            <person name="Grigoriev I."/>
        </authorList>
    </citation>
    <scope>NUCLEOTIDE SEQUENCE</scope>
    <source>
        <strain evidence="2">CBS 109.77</strain>
    </source>
</reference>
<name>A0A6A6XS79_9PLEO</name>
<dbReference type="OrthoDB" id="3801390at2759"/>
<feature type="compositionally biased region" description="Acidic residues" evidence="1">
    <location>
        <begin position="92"/>
        <end position="102"/>
    </location>
</feature>
<proteinExistence type="predicted"/>
<evidence type="ECO:0000313" key="3">
    <source>
        <dbReference type="Proteomes" id="UP000799757"/>
    </source>
</evidence>
<dbReference type="AlphaFoldDB" id="A0A6A6XS79"/>
<feature type="region of interest" description="Disordered" evidence="1">
    <location>
        <begin position="39"/>
        <end position="153"/>
    </location>
</feature>
<dbReference type="EMBL" id="MU001770">
    <property type="protein sequence ID" value="KAF2799098.1"/>
    <property type="molecule type" value="Genomic_DNA"/>
</dbReference>
<evidence type="ECO:0000313" key="2">
    <source>
        <dbReference type="EMBL" id="KAF2799098.1"/>
    </source>
</evidence>
<accession>A0A6A6XS79</accession>
<gene>
    <name evidence="2" type="ORF">K505DRAFT_77987</name>
</gene>
<feature type="compositionally biased region" description="Acidic residues" evidence="1">
    <location>
        <begin position="112"/>
        <end position="131"/>
    </location>
</feature>
<protein>
    <submittedName>
        <fullName evidence="2">Uncharacterized protein</fullName>
    </submittedName>
</protein>
<organism evidence="2 3">
    <name type="scientific">Melanomma pulvis-pyrius CBS 109.77</name>
    <dbReference type="NCBI Taxonomy" id="1314802"/>
    <lineage>
        <taxon>Eukaryota</taxon>
        <taxon>Fungi</taxon>
        <taxon>Dikarya</taxon>
        <taxon>Ascomycota</taxon>
        <taxon>Pezizomycotina</taxon>
        <taxon>Dothideomycetes</taxon>
        <taxon>Pleosporomycetidae</taxon>
        <taxon>Pleosporales</taxon>
        <taxon>Melanommataceae</taxon>
        <taxon>Melanomma</taxon>
    </lineage>
</organism>